<evidence type="ECO:0000313" key="1">
    <source>
        <dbReference type="EMBL" id="MPC23986.1"/>
    </source>
</evidence>
<dbReference type="AlphaFoldDB" id="A0A5B7DSS6"/>
<protein>
    <submittedName>
        <fullName evidence="1">Uncharacterized protein</fullName>
    </submittedName>
</protein>
<dbReference type="Proteomes" id="UP000324222">
    <property type="component" value="Unassembled WGS sequence"/>
</dbReference>
<proteinExistence type="predicted"/>
<sequence>MVPQPVRHVRLAAEASPALLSPFRTCTLTNASTFPCSSVIHNELKEEEITPVVRPAWRRRRPLTDRD</sequence>
<dbReference type="EMBL" id="VSRR010001275">
    <property type="protein sequence ID" value="MPC23986.1"/>
    <property type="molecule type" value="Genomic_DNA"/>
</dbReference>
<evidence type="ECO:0000313" key="2">
    <source>
        <dbReference type="Proteomes" id="UP000324222"/>
    </source>
</evidence>
<organism evidence="1 2">
    <name type="scientific">Portunus trituberculatus</name>
    <name type="common">Swimming crab</name>
    <name type="synonym">Neptunus trituberculatus</name>
    <dbReference type="NCBI Taxonomy" id="210409"/>
    <lineage>
        <taxon>Eukaryota</taxon>
        <taxon>Metazoa</taxon>
        <taxon>Ecdysozoa</taxon>
        <taxon>Arthropoda</taxon>
        <taxon>Crustacea</taxon>
        <taxon>Multicrustacea</taxon>
        <taxon>Malacostraca</taxon>
        <taxon>Eumalacostraca</taxon>
        <taxon>Eucarida</taxon>
        <taxon>Decapoda</taxon>
        <taxon>Pleocyemata</taxon>
        <taxon>Brachyura</taxon>
        <taxon>Eubrachyura</taxon>
        <taxon>Portunoidea</taxon>
        <taxon>Portunidae</taxon>
        <taxon>Portuninae</taxon>
        <taxon>Portunus</taxon>
    </lineage>
</organism>
<gene>
    <name evidence="1" type="ORF">E2C01_017056</name>
</gene>
<comment type="caution">
    <text evidence="1">The sequence shown here is derived from an EMBL/GenBank/DDBJ whole genome shotgun (WGS) entry which is preliminary data.</text>
</comment>
<name>A0A5B7DSS6_PORTR</name>
<keyword evidence="2" id="KW-1185">Reference proteome</keyword>
<accession>A0A5B7DSS6</accession>
<reference evidence="1 2" key="1">
    <citation type="submission" date="2019-05" db="EMBL/GenBank/DDBJ databases">
        <title>Another draft genome of Portunus trituberculatus and its Hox gene families provides insights of decapod evolution.</title>
        <authorList>
            <person name="Jeong J.-H."/>
            <person name="Song I."/>
            <person name="Kim S."/>
            <person name="Choi T."/>
            <person name="Kim D."/>
            <person name="Ryu S."/>
            <person name="Kim W."/>
        </authorList>
    </citation>
    <scope>NUCLEOTIDE SEQUENCE [LARGE SCALE GENOMIC DNA]</scope>
    <source>
        <tissue evidence="1">Muscle</tissue>
    </source>
</reference>